<dbReference type="Pfam" id="PF03171">
    <property type="entry name" value="2OG-FeII_Oxy"/>
    <property type="match status" value="1"/>
</dbReference>
<evidence type="ECO:0000256" key="9">
    <source>
        <dbReference type="ARBA" id="ARBA00052139"/>
    </source>
</evidence>
<evidence type="ECO:0000256" key="3">
    <source>
        <dbReference type="ARBA" id="ARBA00008056"/>
    </source>
</evidence>
<accession>A0AAV5FMN7</accession>
<evidence type="ECO:0000259" key="12">
    <source>
        <dbReference type="PROSITE" id="PS51471"/>
    </source>
</evidence>
<comment type="similarity">
    <text evidence="3 10">Belongs to the iron/ascorbate-dependent oxidoreductase family.</text>
</comment>
<dbReference type="InterPro" id="IPR026992">
    <property type="entry name" value="DIOX_N"/>
</dbReference>
<organism evidence="13 14">
    <name type="scientific">Eleusine coracana subsp. coracana</name>
    <dbReference type="NCBI Taxonomy" id="191504"/>
    <lineage>
        <taxon>Eukaryota</taxon>
        <taxon>Viridiplantae</taxon>
        <taxon>Streptophyta</taxon>
        <taxon>Embryophyta</taxon>
        <taxon>Tracheophyta</taxon>
        <taxon>Spermatophyta</taxon>
        <taxon>Magnoliopsida</taxon>
        <taxon>Liliopsida</taxon>
        <taxon>Poales</taxon>
        <taxon>Poaceae</taxon>
        <taxon>PACMAD clade</taxon>
        <taxon>Chloridoideae</taxon>
        <taxon>Cynodonteae</taxon>
        <taxon>Eleusininae</taxon>
        <taxon>Eleusine</taxon>
    </lineage>
</organism>
<evidence type="ECO:0000256" key="5">
    <source>
        <dbReference type="ARBA" id="ARBA00022819"/>
    </source>
</evidence>
<dbReference type="PANTHER" id="PTHR47991">
    <property type="entry name" value="OXOGLUTARATE/IRON-DEPENDENT DIOXYGENASE"/>
    <property type="match status" value="1"/>
</dbReference>
<feature type="region of interest" description="Disordered" evidence="11">
    <location>
        <begin position="368"/>
        <end position="389"/>
    </location>
</feature>
<proteinExistence type="inferred from homology"/>
<keyword evidence="4 10" id="KW-0479">Metal-binding</keyword>
<dbReference type="GO" id="GO:0016491">
    <property type="term" value="F:oxidoreductase activity"/>
    <property type="evidence" value="ECO:0007669"/>
    <property type="project" value="UniProtKB-KW"/>
</dbReference>
<evidence type="ECO:0000256" key="1">
    <source>
        <dbReference type="ARBA" id="ARBA00001954"/>
    </source>
</evidence>
<keyword evidence="8 10" id="KW-0408">Iron</keyword>
<reference evidence="13" key="1">
    <citation type="journal article" date="2018" name="DNA Res.">
        <title>Multiple hybrid de novo genome assembly of finger millet, an orphan allotetraploid crop.</title>
        <authorList>
            <person name="Hatakeyama M."/>
            <person name="Aluri S."/>
            <person name="Balachadran M.T."/>
            <person name="Sivarajan S.R."/>
            <person name="Patrignani A."/>
            <person name="Gruter S."/>
            <person name="Poveda L."/>
            <person name="Shimizu-Inatsugi R."/>
            <person name="Baeten J."/>
            <person name="Francoijs K.J."/>
            <person name="Nataraja K.N."/>
            <person name="Reddy Y.A.N."/>
            <person name="Phadnis S."/>
            <person name="Ravikumar R.L."/>
            <person name="Schlapbach R."/>
            <person name="Sreeman S.M."/>
            <person name="Shimizu K.K."/>
        </authorList>
    </citation>
    <scope>NUCLEOTIDE SEQUENCE</scope>
</reference>
<sequence length="389" mass="43079">MDDEGTAGWPEPVVRVQSLSESGLATIPARYVKPESERPNTNPNKLVVTTKEEKGEEEGGEGDHHQTNKTKMSIPVVDLSSPRAPATARAVSAACREWGFFQAVNHGVSGELLRRCRRVWKGFFHLPMEVKQRYGNSPATYEGYGSRLGVEKGAVLDWGDYYFLHVRPPHLHDTDKWPHLPPDLRETTEEYSREVASLCGRLMAAMSAGLLVGAGGERRLAEAFGGEEAAGVCVRVNYYPRCPQPELTLGLSSHSDPGGMTVLLADDRVRGLQVRHRAGNWVTVDPVPGALIVNVGDQIQVLTNATYRSVEHRVMVNAEEERLSVALFYNPRSDLPLAPMPELISPERPPLYKPMTFDEYRLYIRRKGPRGKSQVESLKAAAGDDDDGR</sequence>
<dbReference type="EMBL" id="BQKI01000088">
    <property type="protein sequence ID" value="GJN36183.1"/>
    <property type="molecule type" value="Genomic_DNA"/>
</dbReference>
<evidence type="ECO:0000256" key="2">
    <source>
        <dbReference type="ARBA" id="ARBA00001961"/>
    </source>
</evidence>
<dbReference type="SUPFAM" id="SSF51197">
    <property type="entry name" value="Clavaminate synthase-like"/>
    <property type="match status" value="1"/>
</dbReference>
<comment type="cofactor">
    <cofactor evidence="1">
        <name>Fe(2+)</name>
        <dbReference type="ChEBI" id="CHEBI:29033"/>
    </cofactor>
</comment>
<name>A0AAV5FMN7_ELECO</name>
<reference evidence="13" key="2">
    <citation type="submission" date="2021-12" db="EMBL/GenBank/DDBJ databases">
        <title>Resequencing data analysis of finger millet.</title>
        <authorList>
            <person name="Hatakeyama M."/>
            <person name="Aluri S."/>
            <person name="Balachadran M.T."/>
            <person name="Sivarajan S.R."/>
            <person name="Poveda L."/>
            <person name="Shimizu-Inatsugi R."/>
            <person name="Schlapbach R."/>
            <person name="Sreeman S.M."/>
            <person name="Shimizu K.K."/>
        </authorList>
    </citation>
    <scope>NUCLEOTIDE SEQUENCE</scope>
</reference>
<evidence type="ECO:0000256" key="6">
    <source>
        <dbReference type="ARBA" id="ARBA00022821"/>
    </source>
</evidence>
<protein>
    <recommendedName>
        <fullName evidence="12">Fe2OG dioxygenase domain-containing protein</fullName>
    </recommendedName>
</protein>
<evidence type="ECO:0000256" key="4">
    <source>
        <dbReference type="ARBA" id="ARBA00022723"/>
    </source>
</evidence>
<gene>
    <name evidence="13" type="primary">gb25023</name>
    <name evidence="13" type="ORF">PR202_gb25023</name>
</gene>
<feature type="domain" description="Fe2OG dioxygenase" evidence="12">
    <location>
        <begin position="228"/>
        <end position="331"/>
    </location>
</feature>
<keyword evidence="6" id="KW-0611">Plant defense</keyword>
<evidence type="ECO:0000256" key="11">
    <source>
        <dbReference type="SAM" id="MobiDB-lite"/>
    </source>
</evidence>
<dbReference type="PROSITE" id="PS51471">
    <property type="entry name" value="FE2OG_OXY"/>
    <property type="match status" value="1"/>
</dbReference>
<dbReference type="Gene3D" id="2.60.120.330">
    <property type="entry name" value="B-lactam Antibiotic, Isopenicillin N Synthase, Chain"/>
    <property type="match status" value="1"/>
</dbReference>
<dbReference type="GO" id="GO:0046872">
    <property type="term" value="F:metal ion binding"/>
    <property type="evidence" value="ECO:0007669"/>
    <property type="project" value="UniProtKB-KW"/>
</dbReference>
<dbReference type="GO" id="GO:1900366">
    <property type="term" value="P:negative regulation of defense response to insect"/>
    <property type="evidence" value="ECO:0007669"/>
    <property type="project" value="UniProtKB-ARBA"/>
</dbReference>
<dbReference type="InterPro" id="IPR027443">
    <property type="entry name" value="IPNS-like_sf"/>
</dbReference>
<dbReference type="GO" id="GO:0006952">
    <property type="term" value="P:defense response"/>
    <property type="evidence" value="ECO:0007669"/>
    <property type="project" value="UniProtKB-KW"/>
</dbReference>
<evidence type="ECO:0000256" key="8">
    <source>
        <dbReference type="ARBA" id="ARBA00023004"/>
    </source>
</evidence>
<dbReference type="AlphaFoldDB" id="A0AAV5FMN7"/>
<feature type="region of interest" description="Disordered" evidence="11">
    <location>
        <begin position="29"/>
        <end position="72"/>
    </location>
</feature>
<feature type="region of interest" description="Disordered" evidence="11">
    <location>
        <begin position="1"/>
        <end position="20"/>
    </location>
</feature>
<evidence type="ECO:0000313" key="14">
    <source>
        <dbReference type="Proteomes" id="UP001054889"/>
    </source>
</evidence>
<dbReference type="GO" id="GO:1900150">
    <property type="term" value="P:regulation of defense response to fungus"/>
    <property type="evidence" value="ECO:0007669"/>
    <property type="project" value="UniProtKB-ARBA"/>
</dbReference>
<dbReference type="InterPro" id="IPR044861">
    <property type="entry name" value="IPNS-like_FE2OG_OXY"/>
</dbReference>
<keyword evidence="14" id="KW-1185">Reference proteome</keyword>
<evidence type="ECO:0000313" key="13">
    <source>
        <dbReference type="EMBL" id="GJN36183.1"/>
    </source>
</evidence>
<evidence type="ECO:0000256" key="10">
    <source>
        <dbReference type="RuleBase" id="RU003682"/>
    </source>
</evidence>
<dbReference type="GO" id="GO:2000022">
    <property type="term" value="P:regulation of jasmonic acid mediated signaling pathway"/>
    <property type="evidence" value="ECO:0007669"/>
    <property type="project" value="UniProtKB-ARBA"/>
</dbReference>
<dbReference type="PRINTS" id="PR00682">
    <property type="entry name" value="IPNSYNTHASE"/>
</dbReference>
<comment type="cofactor">
    <cofactor evidence="2">
        <name>L-ascorbate</name>
        <dbReference type="ChEBI" id="CHEBI:38290"/>
    </cofactor>
</comment>
<dbReference type="Pfam" id="PF14226">
    <property type="entry name" value="DIOX_N"/>
    <property type="match status" value="1"/>
</dbReference>
<keyword evidence="5" id="KW-1184">Jasmonic acid signaling pathway</keyword>
<dbReference type="InterPro" id="IPR050295">
    <property type="entry name" value="Plant_2OG-oxidoreductases"/>
</dbReference>
<evidence type="ECO:0000256" key="7">
    <source>
        <dbReference type="ARBA" id="ARBA00023002"/>
    </source>
</evidence>
<dbReference type="GO" id="GO:0120091">
    <property type="term" value="F:jasmonic acid hydrolase"/>
    <property type="evidence" value="ECO:0007669"/>
    <property type="project" value="UniProtKB-ARBA"/>
</dbReference>
<comment type="caution">
    <text evidence="13">The sequence shown here is derived from an EMBL/GenBank/DDBJ whole genome shotgun (WGS) entry which is preliminary data.</text>
</comment>
<dbReference type="Proteomes" id="UP001054889">
    <property type="component" value="Unassembled WGS sequence"/>
</dbReference>
<keyword evidence="7 10" id="KW-0560">Oxidoreductase</keyword>
<comment type="catalytic activity">
    <reaction evidence="9">
        <text>jasmonate + 2-oxoglutarate + O2 = (1R,2R)-12-hydroxyjasmonate + succinate + CO2</text>
        <dbReference type="Rhea" id="RHEA:67144"/>
        <dbReference type="ChEBI" id="CHEBI:15379"/>
        <dbReference type="ChEBI" id="CHEBI:16526"/>
        <dbReference type="ChEBI" id="CHEBI:16810"/>
        <dbReference type="ChEBI" id="CHEBI:30031"/>
        <dbReference type="ChEBI" id="CHEBI:58431"/>
        <dbReference type="ChEBI" id="CHEBI:132022"/>
    </reaction>
    <physiologicalReaction direction="left-to-right" evidence="9">
        <dbReference type="Rhea" id="RHEA:67145"/>
    </physiologicalReaction>
</comment>
<dbReference type="FunFam" id="2.60.120.330:FF:000008">
    <property type="entry name" value="Jasmonate-regulated gene 21"/>
    <property type="match status" value="1"/>
</dbReference>
<dbReference type="InterPro" id="IPR005123">
    <property type="entry name" value="Oxoglu/Fe-dep_dioxygenase_dom"/>
</dbReference>